<sequence>MTRSRPDPVLGFNFTVSLVETASAGATIQATFGVAPAQAGFSECSGLDVTLQPETYAEGGNNGALLKFTGRASWSNIRLKRGIVTAAHLWQWHYDFIEGHGKRRDGVITLQDERGKAVRSWRFKRGLPVRWVGPSLNAMQSQIAVEEIEIAHEGIRATGAGGGNLVSAVSNLFS</sequence>
<evidence type="ECO:0000313" key="1">
    <source>
        <dbReference type="EMBL" id="SIT58616.1"/>
    </source>
</evidence>
<keyword evidence="2" id="KW-1185">Reference proteome</keyword>
<dbReference type="AlphaFoldDB" id="A0A1R3VFA5"/>
<dbReference type="RefSeq" id="WP_077381617.1">
    <property type="nucleotide sequence ID" value="NZ_FTPD01000045.1"/>
</dbReference>
<dbReference type="NCBIfam" id="TIGR02241">
    <property type="entry name" value="conserved hypothetical phage tail region protein"/>
    <property type="match status" value="1"/>
</dbReference>
<dbReference type="InterPro" id="IPR010667">
    <property type="entry name" value="Phage_T4_Gp19"/>
</dbReference>
<dbReference type="Pfam" id="PF06841">
    <property type="entry name" value="Phage_T4_gp19"/>
    <property type="match status" value="1"/>
</dbReference>
<dbReference type="PANTHER" id="PTHR38009">
    <property type="entry name" value="CONSERVED HYPOTHETICAL PHAGE TAIL PROTEIN"/>
    <property type="match status" value="1"/>
</dbReference>
<evidence type="ECO:0000313" key="2">
    <source>
        <dbReference type="Proteomes" id="UP000188388"/>
    </source>
</evidence>
<proteinExistence type="predicted"/>
<dbReference type="Proteomes" id="UP000188388">
    <property type="component" value="Unassembled WGS sequence"/>
</dbReference>
<dbReference type="GO" id="GO:0005198">
    <property type="term" value="F:structural molecule activity"/>
    <property type="evidence" value="ECO:0007669"/>
    <property type="project" value="InterPro"/>
</dbReference>
<accession>A0A1R3VFA5</accession>
<protein>
    <recommendedName>
        <fullName evidence="3">Phage tail protein</fullName>
    </recommendedName>
</protein>
<dbReference type="STRING" id="1631249.BQ8794_50718"/>
<evidence type="ECO:0008006" key="3">
    <source>
        <dbReference type="Google" id="ProtNLM"/>
    </source>
</evidence>
<dbReference type="PANTHER" id="PTHR38009:SF1">
    <property type="entry name" value="CONSERVED HYPOTHETICAL PHAGE TAIL PROTEIN"/>
    <property type="match status" value="1"/>
</dbReference>
<dbReference type="InterPro" id="IPR011747">
    <property type="entry name" value="CHP02241"/>
</dbReference>
<organism evidence="1 2">
    <name type="scientific">Mesorhizobium prunaredense</name>
    <dbReference type="NCBI Taxonomy" id="1631249"/>
    <lineage>
        <taxon>Bacteria</taxon>
        <taxon>Pseudomonadati</taxon>
        <taxon>Pseudomonadota</taxon>
        <taxon>Alphaproteobacteria</taxon>
        <taxon>Hyphomicrobiales</taxon>
        <taxon>Phyllobacteriaceae</taxon>
        <taxon>Mesorhizobium</taxon>
    </lineage>
</organism>
<name>A0A1R3VFA5_9HYPH</name>
<reference evidence="2" key="1">
    <citation type="submission" date="2017-01" db="EMBL/GenBank/DDBJ databases">
        <authorList>
            <person name="Brunel B."/>
        </authorList>
    </citation>
    <scope>NUCLEOTIDE SEQUENCE [LARGE SCALE GENOMIC DNA]</scope>
</reference>
<gene>
    <name evidence="1" type="ORF">BQ8794_50718</name>
</gene>
<dbReference type="EMBL" id="FTPD01000045">
    <property type="protein sequence ID" value="SIT58616.1"/>
    <property type="molecule type" value="Genomic_DNA"/>
</dbReference>